<evidence type="ECO:0000256" key="5">
    <source>
        <dbReference type="PROSITE-ProRule" id="PRU10137"/>
    </source>
</evidence>
<dbReference type="PROSITE" id="PS51737">
    <property type="entry name" value="RECOMBINASE_DNA_BIND"/>
    <property type="match status" value="1"/>
</dbReference>
<evidence type="ECO:0000256" key="4">
    <source>
        <dbReference type="PIRSR" id="PIRSR606118-50"/>
    </source>
</evidence>
<keyword evidence="2" id="KW-0238">DNA-binding</keyword>
<dbReference type="InterPro" id="IPR011109">
    <property type="entry name" value="DNA_bind_recombinase_dom"/>
</dbReference>
<dbReference type="Gene3D" id="3.40.50.1390">
    <property type="entry name" value="Resolvase, N-terminal catalytic domain"/>
    <property type="match status" value="1"/>
</dbReference>
<dbReference type="EMBL" id="CP000322">
    <property type="protein sequence ID" value="ABE65173.1"/>
    <property type="molecule type" value="Genomic_DNA"/>
</dbReference>
<keyword evidence="3" id="KW-0233">DNA recombination</keyword>
<sequence length="476" mass="53935">MTETRCALYARVSSEAQTRDNTIASQVVALQERIAADGFLLEPDHSYVDDGYSGSLLLRPALERLRDAVAGGQVDRLYVHAPDRLARRYAHQALLIDEFRRAGVEIVFLNRPIGGTAEDDLLLQVQGVIAEYERAKILERSRRGRRHAACSGSVSALTGAPFGYRYVSRDQGGGLARFEVVEAEAHIVRLIFAWVGLDRMSLREVCRRLEQIGCRTRTGTTPCYASTIRGILANPAYVGRAAFGRARYLPPRPRLRPIRGHLQPSPHATSRVAVPPEEWIEIPVSSLVDPAVFEAVHAQFEENRKRKRQRTPSSDWLLQGLTVCRRCGYAYYGKRAPRVHKYDPTDTLRYYRCIGTDGHRFSGHRVCDNPQVRGDHLEEAVWDQVKGLLEDPHRVAGEYRRRLLAARDQVREPEEIVRLERQMATLRRGIGRLIDSYAEGIIDKAEFEPRIAGLKQRFSQLQERHQAAVEVAECEL</sequence>
<dbReference type="AlphaFoldDB" id="Q1QF24"/>
<evidence type="ECO:0000313" key="9">
    <source>
        <dbReference type="Proteomes" id="UP000001953"/>
    </source>
</evidence>
<dbReference type="KEGG" id="nha:Nham_4607"/>
<gene>
    <name evidence="8" type="ordered locus">Nham_4607</name>
</gene>
<feature type="domain" description="Resolvase/invertase-type recombinase catalytic" evidence="6">
    <location>
        <begin position="5"/>
        <end position="152"/>
    </location>
</feature>
<dbReference type="PANTHER" id="PTHR30461:SF23">
    <property type="entry name" value="DNA RECOMBINASE-RELATED"/>
    <property type="match status" value="1"/>
</dbReference>
<evidence type="ECO:0000256" key="3">
    <source>
        <dbReference type="ARBA" id="ARBA00023172"/>
    </source>
</evidence>
<proteinExistence type="predicted"/>
<dbReference type="Gene3D" id="3.90.1750.20">
    <property type="entry name" value="Putative Large Serine Recombinase, Chain B, Domain 2"/>
    <property type="match status" value="1"/>
</dbReference>
<dbReference type="InterPro" id="IPR038109">
    <property type="entry name" value="DNA_bind_recomb_sf"/>
</dbReference>
<dbReference type="InterPro" id="IPR006119">
    <property type="entry name" value="Resolv_N"/>
</dbReference>
<dbReference type="InterPro" id="IPR036162">
    <property type="entry name" value="Resolvase-like_N_sf"/>
</dbReference>
<organism evidence="8 9">
    <name type="scientific">Nitrobacter hamburgensis (strain DSM 10229 / NCIMB 13809 / X14)</name>
    <dbReference type="NCBI Taxonomy" id="323097"/>
    <lineage>
        <taxon>Bacteria</taxon>
        <taxon>Pseudomonadati</taxon>
        <taxon>Pseudomonadota</taxon>
        <taxon>Alphaproteobacteria</taxon>
        <taxon>Hyphomicrobiales</taxon>
        <taxon>Nitrobacteraceae</taxon>
        <taxon>Nitrobacter</taxon>
    </lineage>
</organism>
<accession>Q1QF24</accession>
<dbReference type="Pfam" id="PF07508">
    <property type="entry name" value="Recombinase"/>
    <property type="match status" value="1"/>
</dbReference>
<dbReference type="HOGENOM" id="CLU_010686_18_3_5"/>
<evidence type="ECO:0000256" key="2">
    <source>
        <dbReference type="ARBA" id="ARBA00023125"/>
    </source>
</evidence>
<dbReference type="GO" id="GO:0003677">
    <property type="term" value="F:DNA binding"/>
    <property type="evidence" value="ECO:0007669"/>
    <property type="project" value="UniProtKB-KW"/>
</dbReference>
<dbReference type="Proteomes" id="UP000001953">
    <property type="component" value="Plasmid 3"/>
</dbReference>
<feature type="active site" description="O-(5'-phospho-DNA)-serine intermediate" evidence="4 5">
    <location>
        <position position="13"/>
    </location>
</feature>
<dbReference type="Pfam" id="PF13408">
    <property type="entry name" value="Zn_ribbon_recom"/>
    <property type="match status" value="1"/>
</dbReference>
<dbReference type="GO" id="GO:0015074">
    <property type="term" value="P:DNA integration"/>
    <property type="evidence" value="ECO:0007669"/>
    <property type="project" value="UniProtKB-KW"/>
</dbReference>
<evidence type="ECO:0000256" key="1">
    <source>
        <dbReference type="ARBA" id="ARBA00022908"/>
    </source>
</evidence>
<dbReference type="GO" id="GO:0000150">
    <property type="term" value="F:DNA strand exchange activity"/>
    <property type="evidence" value="ECO:0007669"/>
    <property type="project" value="InterPro"/>
</dbReference>
<evidence type="ECO:0000259" key="7">
    <source>
        <dbReference type="PROSITE" id="PS51737"/>
    </source>
</evidence>
<dbReference type="InterPro" id="IPR025827">
    <property type="entry name" value="Zn_ribbon_recom_dom"/>
</dbReference>
<keyword evidence="8" id="KW-0614">Plasmid</keyword>
<keyword evidence="9" id="KW-1185">Reference proteome</keyword>
<dbReference type="SUPFAM" id="SSF53041">
    <property type="entry name" value="Resolvase-like"/>
    <property type="match status" value="1"/>
</dbReference>
<dbReference type="InterPro" id="IPR050639">
    <property type="entry name" value="SSR_resolvase"/>
</dbReference>
<keyword evidence="1" id="KW-0229">DNA integration</keyword>
<dbReference type="Pfam" id="PF00239">
    <property type="entry name" value="Resolvase"/>
    <property type="match status" value="1"/>
</dbReference>
<dbReference type="CDD" id="cd00338">
    <property type="entry name" value="Ser_Recombinase"/>
    <property type="match status" value="1"/>
</dbReference>
<dbReference type="PANTHER" id="PTHR30461">
    <property type="entry name" value="DNA-INVERTASE FROM LAMBDOID PROPHAGE"/>
    <property type="match status" value="1"/>
</dbReference>
<geneLocation type="plasmid" evidence="9">
    <name>pNITHX3</name>
</geneLocation>
<dbReference type="OrthoDB" id="4500247at2"/>
<dbReference type="RefSeq" id="WP_011505253.1">
    <property type="nucleotide sequence ID" value="NC_007961.1"/>
</dbReference>
<dbReference type="SMART" id="SM00857">
    <property type="entry name" value="Resolvase"/>
    <property type="match status" value="1"/>
</dbReference>
<dbReference type="PROSITE" id="PS51736">
    <property type="entry name" value="RECOMBINASES_3"/>
    <property type="match status" value="1"/>
</dbReference>
<feature type="domain" description="Recombinase" evidence="7">
    <location>
        <begin position="161"/>
        <end position="306"/>
    </location>
</feature>
<dbReference type="PROSITE" id="PS00397">
    <property type="entry name" value="RECOMBINASES_1"/>
    <property type="match status" value="1"/>
</dbReference>
<reference evidence="9" key="1">
    <citation type="submission" date="2006-03" db="EMBL/GenBank/DDBJ databases">
        <title>Complete sequence of plasmid 3 of Nitrobacter hamburgensis X14.</title>
        <authorList>
            <consortium name="US DOE Joint Genome Institute"/>
            <person name="Copeland A."/>
            <person name="Lucas S."/>
            <person name="Lapidus A."/>
            <person name="Barry K."/>
            <person name="Detter J.C."/>
            <person name="Glavina del Rio T."/>
            <person name="Hammon N."/>
            <person name="Israni S."/>
            <person name="Dalin E."/>
            <person name="Tice H."/>
            <person name="Pitluck S."/>
            <person name="Chain P."/>
            <person name="Malfatti S."/>
            <person name="Shin M."/>
            <person name="Vergez L."/>
            <person name="Schmutz J."/>
            <person name="Larimer F."/>
            <person name="Land M."/>
            <person name="Hauser L."/>
            <person name="Kyrpides N."/>
            <person name="Ivanova N."/>
            <person name="Ward B."/>
            <person name="Arp D."/>
            <person name="Klotz M."/>
            <person name="Stein L."/>
            <person name="O'Mullan G."/>
            <person name="Starkenburg S."/>
            <person name="Sayavedra L."/>
            <person name="Poret-Peterson A.T."/>
            <person name="Gentry M.E."/>
            <person name="Bruce D."/>
            <person name="Richardson P."/>
        </authorList>
    </citation>
    <scope>NUCLEOTIDE SEQUENCE [LARGE SCALE GENOMIC DNA]</scope>
    <source>
        <strain evidence="9">DSM 10229 / NCIMB 13809 / X14</strain>
        <plasmid evidence="9">Plasmid pNITHX3</plasmid>
    </source>
</reference>
<protein>
    <submittedName>
        <fullName evidence="8">Resolvase-like</fullName>
    </submittedName>
</protein>
<evidence type="ECO:0000313" key="8">
    <source>
        <dbReference type="EMBL" id="ABE65173.1"/>
    </source>
</evidence>
<dbReference type="InterPro" id="IPR006118">
    <property type="entry name" value="Recombinase_CS"/>
</dbReference>
<evidence type="ECO:0000259" key="6">
    <source>
        <dbReference type="PROSITE" id="PS51736"/>
    </source>
</evidence>
<name>Q1QF24_NITHX</name>